<sequence length="577" mass="61926">MVVSFPDLASFGLSRTRGFLSDDTPLASFRDGYYARWDDLAARLPTLIASRKLGREVRELPVLSTGKLTTEPDLRRAYVVLAFLVHGYVWAGGDKEEEEEERPMDTVPPQLSEPFLRVCERLGMEPVLSYAGLCLWNWAAAEGAEGLTSGGVDGDDTSAGFYDLEQLTSLGSFTGTRGEDAFYLVPVLIEAEGGPLLALLLDALAAALNNDSSSPTSSTRLAAALDRSAGAFVRMAQHLPKMYPLLDAHAFYHELRPFFSGGKGMEDKGLPRGVVFRRVDGSERSAKCVGGSAGQSCLFQALDCVLGVRHEGPGAGRESVFEEMRPYMPGKHREFLEQLSSLPSIRDYVEDHQSDEALVRAYDGCIKELRSWRGRHIAIVSKYIVQPARLAAAATAATDTAQENGASTNGTTGRNGAGPNTGDEDGLEAAAAAAKGGDELQGTGGSALVPFLRQSRDETKALHLFHFVSLAGGIRHGREAEWSDIARPDWWRHARVSWAWEGSMSAVAALGPADKDAGIILMSGNRGASAAVRLAAAHCMSVAYLCFMVFANTVRVPAVDLINVLMALNDNAAALTA</sequence>
<dbReference type="SUPFAM" id="SSF140959">
    <property type="entry name" value="Indolic compounds 2,3-dioxygenase-like"/>
    <property type="match status" value="1"/>
</dbReference>
<dbReference type="InterPro" id="IPR037217">
    <property type="entry name" value="Trp/Indoleamine_2_3_dOase-like"/>
</dbReference>
<name>A0ABR0BU82_PURLI</name>
<dbReference type="EMBL" id="JAWRVI010000030">
    <property type="protein sequence ID" value="KAK4087624.1"/>
    <property type="molecule type" value="Genomic_DNA"/>
</dbReference>
<evidence type="ECO:0000313" key="6">
    <source>
        <dbReference type="Proteomes" id="UP001287286"/>
    </source>
</evidence>
<accession>A0ABR0BU82</accession>
<gene>
    <name evidence="5" type="ORF">Purlil1_7955</name>
</gene>
<dbReference type="PANTHER" id="PTHR28657:SF5">
    <property type="entry name" value="INDOLEAMINE 2,3-DIOXYGENASE"/>
    <property type="match status" value="1"/>
</dbReference>
<feature type="compositionally biased region" description="Polar residues" evidence="4">
    <location>
        <begin position="402"/>
        <end position="414"/>
    </location>
</feature>
<proteinExistence type="inferred from homology"/>
<protein>
    <recommendedName>
        <fullName evidence="7">Indoleamine 2,3-dioxygenase subfamily</fullName>
    </recommendedName>
</protein>
<evidence type="ECO:0000256" key="4">
    <source>
        <dbReference type="SAM" id="MobiDB-lite"/>
    </source>
</evidence>
<evidence type="ECO:0000256" key="3">
    <source>
        <dbReference type="ARBA" id="ARBA00023004"/>
    </source>
</evidence>
<reference evidence="5 6" key="1">
    <citation type="journal article" date="2024" name="Microbiol. Resour. Announc.">
        <title>Genome annotations for the ascomycete fungi Trichoderma harzianum, Trichoderma aggressivum, and Purpureocillium lilacinum.</title>
        <authorList>
            <person name="Beijen E.P.W."/>
            <person name="Ohm R.A."/>
        </authorList>
    </citation>
    <scope>NUCLEOTIDE SEQUENCE [LARGE SCALE GENOMIC DNA]</scope>
    <source>
        <strain evidence="5 6">CBS 150709</strain>
    </source>
</reference>
<dbReference type="Pfam" id="PF01231">
    <property type="entry name" value="IDO"/>
    <property type="match status" value="1"/>
</dbReference>
<evidence type="ECO:0000313" key="5">
    <source>
        <dbReference type="EMBL" id="KAK4087624.1"/>
    </source>
</evidence>
<dbReference type="Gene3D" id="1.20.58.480">
    <property type="match status" value="1"/>
</dbReference>
<dbReference type="InterPro" id="IPR000898">
    <property type="entry name" value="Indolamine_dOase"/>
</dbReference>
<dbReference type="Proteomes" id="UP001287286">
    <property type="component" value="Unassembled WGS sequence"/>
</dbReference>
<dbReference type="PANTHER" id="PTHR28657">
    <property type="entry name" value="INDOLEAMINE 2,3-DIOXYGENASE"/>
    <property type="match status" value="1"/>
</dbReference>
<keyword evidence="3" id="KW-0408">Iron</keyword>
<keyword evidence="2" id="KW-0479">Metal-binding</keyword>
<evidence type="ECO:0000256" key="2">
    <source>
        <dbReference type="ARBA" id="ARBA00022723"/>
    </source>
</evidence>
<feature type="region of interest" description="Disordered" evidence="4">
    <location>
        <begin position="396"/>
        <end position="430"/>
    </location>
</feature>
<organism evidence="5 6">
    <name type="scientific">Purpureocillium lilacinum</name>
    <name type="common">Paecilomyces lilacinus</name>
    <dbReference type="NCBI Taxonomy" id="33203"/>
    <lineage>
        <taxon>Eukaryota</taxon>
        <taxon>Fungi</taxon>
        <taxon>Dikarya</taxon>
        <taxon>Ascomycota</taxon>
        <taxon>Pezizomycotina</taxon>
        <taxon>Sordariomycetes</taxon>
        <taxon>Hypocreomycetidae</taxon>
        <taxon>Hypocreales</taxon>
        <taxon>Ophiocordycipitaceae</taxon>
        <taxon>Purpureocillium</taxon>
    </lineage>
</organism>
<comment type="similarity">
    <text evidence="1">Belongs to the indoleamine 2,3-dioxygenase family.</text>
</comment>
<comment type="caution">
    <text evidence="5">The sequence shown here is derived from an EMBL/GenBank/DDBJ whole genome shotgun (WGS) entry which is preliminary data.</text>
</comment>
<evidence type="ECO:0008006" key="7">
    <source>
        <dbReference type="Google" id="ProtNLM"/>
    </source>
</evidence>
<keyword evidence="6" id="KW-1185">Reference proteome</keyword>
<evidence type="ECO:0000256" key="1">
    <source>
        <dbReference type="ARBA" id="ARBA00007119"/>
    </source>
</evidence>